<dbReference type="Proteomes" id="UP000663854">
    <property type="component" value="Unassembled WGS sequence"/>
</dbReference>
<protein>
    <submittedName>
        <fullName evidence="1">Uncharacterized protein</fullName>
    </submittedName>
</protein>
<gene>
    <name evidence="2" type="ORF">JXQ802_LOCUS48636</name>
    <name evidence="1" type="ORF">PYM288_LOCUS32599</name>
</gene>
<organism evidence="1 3">
    <name type="scientific">Rotaria sordida</name>
    <dbReference type="NCBI Taxonomy" id="392033"/>
    <lineage>
        <taxon>Eukaryota</taxon>
        <taxon>Metazoa</taxon>
        <taxon>Spiralia</taxon>
        <taxon>Gnathifera</taxon>
        <taxon>Rotifera</taxon>
        <taxon>Eurotatoria</taxon>
        <taxon>Bdelloidea</taxon>
        <taxon>Philodinida</taxon>
        <taxon>Philodinidae</taxon>
        <taxon>Rotaria</taxon>
    </lineage>
</organism>
<evidence type="ECO:0000313" key="1">
    <source>
        <dbReference type="EMBL" id="CAF1355203.1"/>
    </source>
</evidence>
<dbReference type="EMBL" id="CAJNOL010005368">
    <property type="protein sequence ID" value="CAF1603999.1"/>
    <property type="molecule type" value="Genomic_DNA"/>
</dbReference>
<evidence type="ECO:0000313" key="4">
    <source>
        <dbReference type="Proteomes" id="UP000663870"/>
    </source>
</evidence>
<dbReference type="EMBL" id="CAJNOH010003976">
    <property type="protein sequence ID" value="CAF1355203.1"/>
    <property type="molecule type" value="Genomic_DNA"/>
</dbReference>
<reference evidence="1" key="1">
    <citation type="submission" date="2021-02" db="EMBL/GenBank/DDBJ databases">
        <authorList>
            <person name="Nowell W R."/>
        </authorList>
    </citation>
    <scope>NUCLEOTIDE SEQUENCE</scope>
</reference>
<keyword evidence="4" id="KW-1185">Reference proteome</keyword>
<evidence type="ECO:0000313" key="2">
    <source>
        <dbReference type="EMBL" id="CAF1603999.1"/>
    </source>
</evidence>
<dbReference type="Proteomes" id="UP000663870">
    <property type="component" value="Unassembled WGS sequence"/>
</dbReference>
<name>A0A815HP86_9BILA</name>
<accession>A0A815HP86</accession>
<comment type="caution">
    <text evidence="1">The sequence shown here is derived from an EMBL/GenBank/DDBJ whole genome shotgun (WGS) entry which is preliminary data.</text>
</comment>
<sequence length="77" mass="9186">MFSSVDDLAKTHVTDIVVLDTLREKELCELTQLTDLQSMLNKEDFNRSDQNMIDKLERPRKRLTEFMFKIVQISLYF</sequence>
<proteinExistence type="predicted"/>
<dbReference type="AlphaFoldDB" id="A0A815HP86"/>
<evidence type="ECO:0000313" key="3">
    <source>
        <dbReference type="Proteomes" id="UP000663854"/>
    </source>
</evidence>